<accession>A0AAV1STM2</accession>
<dbReference type="Proteomes" id="UP001314170">
    <property type="component" value="Unassembled WGS sequence"/>
</dbReference>
<dbReference type="EMBL" id="CAWUPB010001197">
    <property type="protein sequence ID" value="CAK7356367.1"/>
    <property type="molecule type" value="Genomic_DNA"/>
</dbReference>
<comment type="caution">
    <text evidence="1">The sequence shown here is derived from an EMBL/GenBank/DDBJ whole genome shotgun (WGS) entry which is preliminary data.</text>
</comment>
<gene>
    <name evidence="1" type="ORF">DCAF_LOCUS26638</name>
</gene>
<reference evidence="1 2" key="1">
    <citation type="submission" date="2024-01" db="EMBL/GenBank/DDBJ databases">
        <authorList>
            <person name="Waweru B."/>
        </authorList>
    </citation>
    <scope>NUCLEOTIDE SEQUENCE [LARGE SCALE GENOMIC DNA]</scope>
</reference>
<evidence type="ECO:0000313" key="1">
    <source>
        <dbReference type="EMBL" id="CAK7356367.1"/>
    </source>
</evidence>
<dbReference type="AlphaFoldDB" id="A0AAV1STM2"/>
<protein>
    <submittedName>
        <fullName evidence="1">Uncharacterized protein</fullName>
    </submittedName>
</protein>
<sequence>MLSKCKNRLASKLGRKMYIGLGSLDNRNKLYSDISHNVDEDRVDSMDDDFNKDRVDNVGDDLNDDKVIDMYEVRMDNDVLNKDTLDNVVSLDHIRVDGDRVDMVESVDSMDEI</sequence>
<keyword evidence="2" id="KW-1185">Reference proteome</keyword>
<organism evidence="1 2">
    <name type="scientific">Dovyalis caffra</name>
    <dbReference type="NCBI Taxonomy" id="77055"/>
    <lineage>
        <taxon>Eukaryota</taxon>
        <taxon>Viridiplantae</taxon>
        <taxon>Streptophyta</taxon>
        <taxon>Embryophyta</taxon>
        <taxon>Tracheophyta</taxon>
        <taxon>Spermatophyta</taxon>
        <taxon>Magnoliopsida</taxon>
        <taxon>eudicotyledons</taxon>
        <taxon>Gunneridae</taxon>
        <taxon>Pentapetalae</taxon>
        <taxon>rosids</taxon>
        <taxon>fabids</taxon>
        <taxon>Malpighiales</taxon>
        <taxon>Salicaceae</taxon>
        <taxon>Flacourtieae</taxon>
        <taxon>Dovyalis</taxon>
    </lineage>
</organism>
<evidence type="ECO:0000313" key="2">
    <source>
        <dbReference type="Proteomes" id="UP001314170"/>
    </source>
</evidence>
<proteinExistence type="predicted"/>
<name>A0AAV1STM2_9ROSI</name>